<evidence type="ECO:0000256" key="1">
    <source>
        <dbReference type="ARBA" id="ARBA00007637"/>
    </source>
</evidence>
<dbReference type="InterPro" id="IPR001509">
    <property type="entry name" value="Epimerase_deHydtase"/>
</dbReference>
<feature type="compositionally biased region" description="Basic and acidic residues" evidence="2">
    <location>
        <begin position="124"/>
        <end position="136"/>
    </location>
</feature>
<feature type="domain" description="NAD-dependent epimerase/dehydratase" evidence="3">
    <location>
        <begin position="1"/>
        <end position="237"/>
    </location>
</feature>
<proteinExistence type="inferred from homology"/>
<name>A0A1G2EYT9_9BACT</name>
<dbReference type="PANTHER" id="PTHR43000">
    <property type="entry name" value="DTDP-D-GLUCOSE 4,6-DEHYDRATASE-RELATED"/>
    <property type="match status" value="1"/>
</dbReference>
<evidence type="ECO:0000313" key="4">
    <source>
        <dbReference type="EMBL" id="OGZ30984.1"/>
    </source>
</evidence>
<accession>A0A1G2EYT9</accession>
<protein>
    <submittedName>
        <fullName evidence="4">dTDP-glucose 4,6-dehydratase</fullName>
    </submittedName>
</protein>
<gene>
    <name evidence="4" type="ORF">A2931_02595</name>
</gene>
<feature type="region of interest" description="Disordered" evidence="2">
    <location>
        <begin position="124"/>
        <end position="145"/>
    </location>
</feature>
<dbReference type="Pfam" id="PF01370">
    <property type="entry name" value="Epimerase"/>
    <property type="match status" value="1"/>
</dbReference>
<dbReference type="AlphaFoldDB" id="A0A1G2EYT9"/>
<dbReference type="Gene3D" id="3.40.50.720">
    <property type="entry name" value="NAD(P)-binding Rossmann-like Domain"/>
    <property type="match status" value="1"/>
</dbReference>
<dbReference type="InterPro" id="IPR036291">
    <property type="entry name" value="NAD(P)-bd_dom_sf"/>
</dbReference>
<organism evidence="4 5">
    <name type="scientific">Candidatus Niyogibacteria bacterium RIFCSPLOWO2_01_FULL_45_48</name>
    <dbReference type="NCBI Taxonomy" id="1801724"/>
    <lineage>
        <taxon>Bacteria</taxon>
        <taxon>Candidatus Niyogiibacteriota</taxon>
    </lineage>
</organism>
<dbReference type="EMBL" id="MHMQ01000010">
    <property type="protein sequence ID" value="OGZ30984.1"/>
    <property type="molecule type" value="Genomic_DNA"/>
</dbReference>
<sequence>MLITGGGGFQGSHLTEYLVSNGHKVSVLNTHSKTALNNLSSVADKVNFFWGNVTDKEFVEKSVRGNDVVFHLAAHVNVDESLKNPDVFFQVNVLGTHNVLEAVRKCGSRLIFASSREVYGDGRDLKEGEKLSESSEMKPASPYADSKASADRMCHSYFKSFGTNVTIVRPFNVFGERQKGGKFGALIPILTERALGGENLGIFGDGSATRDYTYVSDIIQAYNLVLNSPSLKGRAINFASGVETSVKDIAEYIARKLGVSVIHLEARPGEVLRAPADISLAKSLGYDPKVNIWEGIDRYIDWAKKQ</sequence>
<evidence type="ECO:0000259" key="3">
    <source>
        <dbReference type="Pfam" id="PF01370"/>
    </source>
</evidence>
<comment type="similarity">
    <text evidence="1">Belongs to the NAD(P)-dependent epimerase/dehydratase family.</text>
</comment>
<evidence type="ECO:0000256" key="2">
    <source>
        <dbReference type="SAM" id="MobiDB-lite"/>
    </source>
</evidence>
<evidence type="ECO:0000313" key="5">
    <source>
        <dbReference type="Proteomes" id="UP000177486"/>
    </source>
</evidence>
<dbReference type="Proteomes" id="UP000177486">
    <property type="component" value="Unassembled WGS sequence"/>
</dbReference>
<comment type="caution">
    <text evidence="4">The sequence shown here is derived from an EMBL/GenBank/DDBJ whole genome shotgun (WGS) entry which is preliminary data.</text>
</comment>
<dbReference type="SUPFAM" id="SSF51735">
    <property type="entry name" value="NAD(P)-binding Rossmann-fold domains"/>
    <property type="match status" value="1"/>
</dbReference>
<reference evidence="4 5" key="1">
    <citation type="journal article" date="2016" name="Nat. Commun.">
        <title>Thousands of microbial genomes shed light on interconnected biogeochemical processes in an aquifer system.</title>
        <authorList>
            <person name="Anantharaman K."/>
            <person name="Brown C.T."/>
            <person name="Hug L.A."/>
            <person name="Sharon I."/>
            <person name="Castelle C.J."/>
            <person name="Probst A.J."/>
            <person name="Thomas B.C."/>
            <person name="Singh A."/>
            <person name="Wilkins M.J."/>
            <person name="Karaoz U."/>
            <person name="Brodie E.L."/>
            <person name="Williams K.H."/>
            <person name="Hubbard S.S."/>
            <person name="Banfield J.F."/>
        </authorList>
    </citation>
    <scope>NUCLEOTIDE SEQUENCE [LARGE SCALE GENOMIC DNA]</scope>
</reference>